<dbReference type="SUPFAM" id="SSF52540">
    <property type="entry name" value="P-loop containing nucleoside triphosphate hydrolases"/>
    <property type="match status" value="1"/>
</dbReference>
<evidence type="ECO:0000256" key="2">
    <source>
        <dbReference type="ARBA" id="ARBA00022741"/>
    </source>
</evidence>
<dbReference type="GeneID" id="17037332"/>
<dbReference type="InterPro" id="IPR019821">
    <property type="entry name" value="Kinesin_motor_CS"/>
</dbReference>
<dbReference type="PANTHER" id="PTHR37739">
    <property type="entry name" value="KINESIN-LIKE PROTEIN KIN-12D"/>
    <property type="match status" value="1"/>
</dbReference>
<evidence type="ECO:0000256" key="4">
    <source>
        <dbReference type="ARBA" id="ARBA00023054"/>
    </source>
</evidence>
<dbReference type="AlphaFoldDB" id="I0YLX3"/>
<gene>
    <name evidence="10" type="ORF">COCSUDRAFT_38247</name>
</gene>
<name>I0YLX3_COCSC</name>
<dbReference type="Gene3D" id="3.40.850.10">
    <property type="entry name" value="Kinesin motor domain"/>
    <property type="match status" value="1"/>
</dbReference>
<feature type="binding site" evidence="7">
    <location>
        <begin position="27"/>
        <end position="34"/>
    </location>
    <ligand>
        <name>ATP</name>
        <dbReference type="ChEBI" id="CHEBI:30616"/>
    </ligand>
</feature>
<dbReference type="SMART" id="SM00129">
    <property type="entry name" value="KISc"/>
    <property type="match status" value="1"/>
</dbReference>
<protein>
    <recommendedName>
        <fullName evidence="8">Kinesin-like protein</fullName>
    </recommendedName>
</protein>
<dbReference type="GO" id="GO:0008017">
    <property type="term" value="F:microtubule binding"/>
    <property type="evidence" value="ECO:0007669"/>
    <property type="project" value="InterPro"/>
</dbReference>
<dbReference type="GO" id="GO:0007018">
    <property type="term" value="P:microtubule-based movement"/>
    <property type="evidence" value="ECO:0007669"/>
    <property type="project" value="InterPro"/>
</dbReference>
<accession>I0YLX3</accession>
<dbReference type="STRING" id="574566.I0YLX3"/>
<dbReference type="GO" id="GO:0005524">
    <property type="term" value="F:ATP binding"/>
    <property type="evidence" value="ECO:0007669"/>
    <property type="project" value="UniProtKB-UniRule"/>
</dbReference>
<dbReference type="KEGG" id="csl:COCSUDRAFT_38247"/>
<dbReference type="CDD" id="cd00106">
    <property type="entry name" value="KISc"/>
    <property type="match status" value="1"/>
</dbReference>
<dbReference type="RefSeq" id="XP_005643936.1">
    <property type="nucleotide sequence ID" value="XM_005643879.1"/>
</dbReference>
<evidence type="ECO:0000256" key="3">
    <source>
        <dbReference type="ARBA" id="ARBA00022840"/>
    </source>
</evidence>
<evidence type="ECO:0000256" key="1">
    <source>
        <dbReference type="ARBA" id="ARBA00022701"/>
    </source>
</evidence>
<evidence type="ECO:0000256" key="6">
    <source>
        <dbReference type="ARBA" id="ARBA00034488"/>
    </source>
</evidence>
<keyword evidence="3 7" id="KW-0067">ATP-binding</keyword>
<evidence type="ECO:0000259" key="9">
    <source>
        <dbReference type="PROSITE" id="PS50067"/>
    </source>
</evidence>
<dbReference type="PROSITE" id="PS50067">
    <property type="entry name" value="KINESIN_MOTOR_2"/>
    <property type="match status" value="1"/>
</dbReference>
<dbReference type="GO" id="GO:0003777">
    <property type="term" value="F:microtubule motor activity"/>
    <property type="evidence" value="ECO:0007669"/>
    <property type="project" value="InterPro"/>
</dbReference>
<sequence>MPLLAVAGRPFVDHCLQGFNVSLFAYGQTSAGKTHTMTGNLREPGQVGLAPRLLELLFLQISEAEGKEGPDKLKFTVRASYLELYKEVITDLLGPADGASLQLREDVCNGVYVEGLTEREILNAGDAMAVVEEGTARRRTNETRMNQESSRSHAVLTVYIESWSRADSDVECIRSSRLNLIDLAGSERNTSSGATGERLKEACSINQSLTTLGRVISELVDAQQSAQAGGGPRHIPYRDSRLTFLLQDSLGGNSKTLIIACVSPAEAHAAETASTLEFAQRAKRIRNRARVNRDTRGDEQLLRREIERLKR</sequence>
<dbReference type="InterPro" id="IPR001752">
    <property type="entry name" value="Kinesin_motor_dom"/>
</dbReference>
<organism evidence="10 11">
    <name type="scientific">Coccomyxa subellipsoidea (strain C-169)</name>
    <name type="common">Green microalga</name>
    <dbReference type="NCBI Taxonomy" id="574566"/>
    <lineage>
        <taxon>Eukaryota</taxon>
        <taxon>Viridiplantae</taxon>
        <taxon>Chlorophyta</taxon>
        <taxon>core chlorophytes</taxon>
        <taxon>Trebouxiophyceae</taxon>
        <taxon>Trebouxiophyceae incertae sedis</taxon>
        <taxon>Coccomyxaceae</taxon>
        <taxon>Coccomyxa</taxon>
        <taxon>Coccomyxa subellipsoidea</taxon>
    </lineage>
</organism>
<evidence type="ECO:0000256" key="7">
    <source>
        <dbReference type="PROSITE-ProRule" id="PRU00283"/>
    </source>
</evidence>
<dbReference type="PRINTS" id="PR00380">
    <property type="entry name" value="KINESINHEAVY"/>
</dbReference>
<evidence type="ECO:0000256" key="8">
    <source>
        <dbReference type="RuleBase" id="RU000394"/>
    </source>
</evidence>
<evidence type="ECO:0000313" key="11">
    <source>
        <dbReference type="Proteomes" id="UP000007264"/>
    </source>
</evidence>
<dbReference type="OrthoDB" id="3176171at2759"/>
<dbReference type="eggNOG" id="ENOG502QR1R">
    <property type="taxonomic scope" value="Eukaryota"/>
</dbReference>
<dbReference type="PANTHER" id="PTHR37739:SF8">
    <property type="entry name" value="KINESIN-LIKE PROTEIN KIN-12D"/>
    <property type="match status" value="1"/>
</dbReference>
<dbReference type="Proteomes" id="UP000007264">
    <property type="component" value="Unassembled WGS sequence"/>
</dbReference>
<dbReference type="InterPro" id="IPR036961">
    <property type="entry name" value="Kinesin_motor_dom_sf"/>
</dbReference>
<keyword evidence="2 7" id="KW-0547">Nucleotide-binding</keyword>
<reference evidence="10 11" key="1">
    <citation type="journal article" date="2012" name="Genome Biol.">
        <title>The genome of the polar eukaryotic microalga coccomyxa subellipsoidea reveals traits of cold adaptation.</title>
        <authorList>
            <person name="Blanc G."/>
            <person name="Agarkova I."/>
            <person name="Grimwood J."/>
            <person name="Kuo A."/>
            <person name="Brueggeman A."/>
            <person name="Dunigan D."/>
            <person name="Gurnon J."/>
            <person name="Ladunga I."/>
            <person name="Lindquist E."/>
            <person name="Lucas S."/>
            <person name="Pangilinan J."/>
            <person name="Proschold T."/>
            <person name="Salamov A."/>
            <person name="Schmutz J."/>
            <person name="Weeks D."/>
            <person name="Yamada T."/>
            <person name="Claverie J.M."/>
            <person name="Grigoriev I."/>
            <person name="Van Etten J."/>
            <person name="Lomsadze A."/>
            <person name="Borodovsky M."/>
        </authorList>
    </citation>
    <scope>NUCLEOTIDE SEQUENCE [LARGE SCALE GENOMIC DNA]</scope>
    <source>
        <strain evidence="10 11">C-169</strain>
    </source>
</reference>
<dbReference type="InterPro" id="IPR044986">
    <property type="entry name" value="KIF15/KIN-12"/>
</dbReference>
<dbReference type="PROSITE" id="PS00411">
    <property type="entry name" value="KINESIN_MOTOR_1"/>
    <property type="match status" value="1"/>
</dbReference>
<dbReference type="InterPro" id="IPR027417">
    <property type="entry name" value="P-loop_NTPase"/>
</dbReference>
<keyword evidence="11" id="KW-1185">Reference proteome</keyword>
<dbReference type="GO" id="GO:0005874">
    <property type="term" value="C:microtubule"/>
    <property type="evidence" value="ECO:0007669"/>
    <property type="project" value="UniProtKB-KW"/>
</dbReference>
<dbReference type="EMBL" id="AGSI01000019">
    <property type="protein sequence ID" value="EIE19392.1"/>
    <property type="molecule type" value="Genomic_DNA"/>
</dbReference>
<feature type="domain" description="Kinesin motor" evidence="9">
    <location>
        <begin position="1"/>
        <end position="285"/>
    </location>
</feature>
<keyword evidence="1 8" id="KW-0493">Microtubule</keyword>
<evidence type="ECO:0000313" key="10">
    <source>
        <dbReference type="EMBL" id="EIE19392.1"/>
    </source>
</evidence>
<proteinExistence type="inferred from homology"/>
<keyword evidence="5 7" id="KW-0505">Motor protein</keyword>
<evidence type="ECO:0000256" key="5">
    <source>
        <dbReference type="ARBA" id="ARBA00023175"/>
    </source>
</evidence>
<dbReference type="Pfam" id="PF00225">
    <property type="entry name" value="Kinesin"/>
    <property type="match status" value="1"/>
</dbReference>
<comment type="similarity">
    <text evidence="6">Belongs to the TRAFAC class myosin-kinesin ATPase superfamily. Kinesin family. KIN-12 subfamily.</text>
</comment>
<comment type="caution">
    <text evidence="10">The sequence shown here is derived from an EMBL/GenBank/DDBJ whole genome shotgun (WGS) entry which is preliminary data.</text>
</comment>
<keyword evidence="4" id="KW-0175">Coiled coil</keyword>